<dbReference type="SUPFAM" id="SSF53067">
    <property type="entry name" value="Actin-like ATPase domain"/>
    <property type="match status" value="1"/>
</dbReference>
<comment type="caution">
    <text evidence="2">The sequence shown here is derived from an EMBL/GenBank/DDBJ whole genome shotgun (WGS) entry which is preliminary data.</text>
</comment>
<evidence type="ECO:0000313" key="3">
    <source>
        <dbReference type="Proteomes" id="UP000235777"/>
    </source>
</evidence>
<evidence type="ECO:0000313" key="2">
    <source>
        <dbReference type="EMBL" id="PMS38271.1"/>
    </source>
</evidence>
<dbReference type="STRING" id="863227.GCA_000373005_00396"/>
<dbReference type="NCBIfam" id="TIGR03123">
    <property type="entry name" value="one_C_unchar_1"/>
    <property type="match status" value="1"/>
</dbReference>
<dbReference type="Proteomes" id="UP000235777">
    <property type="component" value="Unassembled WGS sequence"/>
</dbReference>
<dbReference type="AlphaFoldDB" id="A0A2N7X9H3"/>
<sequence length="371" mass="39316">MSADPLLAKGPFTFGWDVGGAHLKVSQAGADGRVLDVGQWACPLWQGLDHLNRTIDLVFARWPSARGDDAEHAVTMTGEMVDLFASREDGVRVLAATLAERLGPHLRIYAGALGWLTSEECAAGWRSVASANWLATASLVATSLTSAILIDIGSTTTDIVPIAGGRVAARAADDAGRLSTGELVYLGAVRTPLCALAQRVAFGGAQVNVMNEWFATTADVYRLTGELNPDCDVQPSADHGPKTEAGSRVRLARMIGRDAGDASDDDWHAFAMQWRTLQLHETALNLARVEAAHQALSHAPIVGAGCGRFLARALAREEGRGYIDFATLAGASARLADWTATCAPSVAVALLARRERAAREQKADRDLRAAG</sequence>
<dbReference type="InterPro" id="IPR002756">
    <property type="entry name" value="MfnF"/>
</dbReference>
<dbReference type="Pfam" id="PF01968">
    <property type="entry name" value="Hydantoinase_A"/>
    <property type="match status" value="1"/>
</dbReference>
<proteinExistence type="predicted"/>
<gene>
    <name evidence="2" type="ORF">C0Z20_03705</name>
</gene>
<dbReference type="EMBL" id="PNYC01000002">
    <property type="protein sequence ID" value="PMS38271.1"/>
    <property type="molecule type" value="Genomic_DNA"/>
</dbReference>
<dbReference type="InterPro" id="IPR043129">
    <property type="entry name" value="ATPase_NBD"/>
</dbReference>
<organism evidence="2 3">
    <name type="scientific">Trinickia symbiotica</name>
    <dbReference type="NCBI Taxonomy" id="863227"/>
    <lineage>
        <taxon>Bacteria</taxon>
        <taxon>Pseudomonadati</taxon>
        <taxon>Pseudomonadota</taxon>
        <taxon>Betaproteobacteria</taxon>
        <taxon>Burkholderiales</taxon>
        <taxon>Burkholderiaceae</taxon>
        <taxon>Trinickia</taxon>
    </lineage>
</organism>
<dbReference type="Gene3D" id="3.30.420.40">
    <property type="match status" value="1"/>
</dbReference>
<dbReference type="InterPro" id="IPR002821">
    <property type="entry name" value="Hydantoinase_A"/>
</dbReference>
<reference evidence="2 3" key="1">
    <citation type="submission" date="2018-01" db="EMBL/GenBank/DDBJ databases">
        <title>Whole genome analyses suggest that Burkholderia sensu lato contains two further novel genera in the rhizoxinica-symbiotica group Mycetohabitans gen. nov., and Trinickia gen. nov.: implications for the evolution of diazotrophy and nodulation in the Burkholderiaceae.</title>
        <authorList>
            <person name="Estrada-de los Santos P."/>
            <person name="Palmer M."/>
            <person name="Chavez-Ramirez B."/>
            <person name="Beukes C."/>
            <person name="Steenkamp E.T."/>
            <person name="Hirsch A.M."/>
            <person name="Manyaka P."/>
            <person name="Maluk M."/>
            <person name="Lafos M."/>
            <person name="Crook M."/>
            <person name="Gross E."/>
            <person name="Simon M.F."/>
            <person name="Bueno dos Reis Junior F."/>
            <person name="Poole P.S."/>
            <person name="Venter S.N."/>
            <person name="James E.K."/>
        </authorList>
    </citation>
    <scope>NUCLEOTIDE SEQUENCE [LARGE SCALE GENOMIC DNA]</scope>
    <source>
        <strain evidence="2 3">JPY 581</strain>
    </source>
</reference>
<dbReference type="OrthoDB" id="1792672at2"/>
<dbReference type="Gene3D" id="3.30.420.190">
    <property type="entry name" value="conserved archaeal protein q6m145"/>
    <property type="match status" value="1"/>
</dbReference>
<accession>A0A2N7X9H3</accession>
<protein>
    <submittedName>
        <fullName evidence="2">H4MPT-linked C1 transfer pathway protein</fullName>
    </submittedName>
</protein>
<dbReference type="GO" id="GO:0016787">
    <property type="term" value="F:hydrolase activity"/>
    <property type="evidence" value="ECO:0007669"/>
    <property type="project" value="InterPro"/>
</dbReference>
<dbReference type="RefSeq" id="WP_026229340.1">
    <property type="nucleotide sequence ID" value="NZ_KB890164.1"/>
</dbReference>
<keyword evidence="3" id="KW-1185">Reference proteome</keyword>
<evidence type="ECO:0000259" key="1">
    <source>
        <dbReference type="Pfam" id="PF01968"/>
    </source>
</evidence>
<name>A0A2N7X9H3_9BURK</name>
<feature type="domain" description="Hydantoinase A/oxoprolinase" evidence="1">
    <location>
        <begin position="75"/>
        <end position="319"/>
    </location>
</feature>